<keyword evidence="4 7" id="KW-0732">Signal</keyword>
<evidence type="ECO:0000256" key="1">
    <source>
        <dbReference type="ARBA" id="ARBA00004167"/>
    </source>
</evidence>
<evidence type="ECO:0000313" key="9">
    <source>
        <dbReference type="EMBL" id="GFR64673.1"/>
    </source>
</evidence>
<accession>A0AAV4EU35</accession>
<evidence type="ECO:0000256" key="3">
    <source>
        <dbReference type="ARBA" id="ARBA00022692"/>
    </source>
</evidence>
<comment type="caution">
    <text evidence="9">The sequence shown here is derived from an EMBL/GenBank/DDBJ whole genome shotgun (WGS) entry which is preliminary data.</text>
</comment>
<dbReference type="GO" id="GO:0030246">
    <property type="term" value="F:carbohydrate binding"/>
    <property type="evidence" value="ECO:0007669"/>
    <property type="project" value="InterPro"/>
</dbReference>
<sequence length="203" mass="23264">MEEPIQFLQFILCMFLFNWNSFACGSDVDELNDRNEFKIEGKVFVAAKDKEWTLNSRVLVDGGEYLGFVRSDGTFVVHGVPSGSYIVEIANPNVLFEALRVDITSKGKMRARRVNFLQPNQVKAVSYPLEFRERGKPNYFHKREQWRITDFLFNPMEMQNQMNALNSRPNVPDASEILSSFFGGGAQQKKAVKAKPLSVNKRK</sequence>
<comment type="similarity">
    <text evidence="2">Belongs to the EMC7 family.</text>
</comment>
<keyword evidence="3" id="KW-0812">Transmembrane</keyword>
<dbReference type="InterPro" id="IPR019008">
    <property type="entry name" value="Beta_sandwich_EMC7"/>
</dbReference>
<dbReference type="PANTHER" id="PTHR13605:SF4">
    <property type="entry name" value="ER MEMBRANE PROTEIN COMPLEX SUBUNIT 7"/>
    <property type="match status" value="1"/>
</dbReference>
<dbReference type="InterPro" id="IPR039163">
    <property type="entry name" value="EMC7"/>
</dbReference>
<proteinExistence type="inferred from homology"/>
<dbReference type="AlphaFoldDB" id="A0AAV4EU35"/>
<comment type="subcellular location">
    <subcellularLocation>
        <location evidence="1">Membrane</location>
        <topology evidence="1">Single-pass membrane protein</topology>
    </subcellularLocation>
</comment>
<keyword evidence="10" id="KW-1185">Reference proteome</keyword>
<keyword evidence="5" id="KW-1133">Transmembrane helix</keyword>
<dbReference type="PANTHER" id="PTHR13605">
    <property type="entry name" value="ER MEMBRANE PROTEIN COMPLEX SUBUNIT 7"/>
    <property type="match status" value="1"/>
</dbReference>
<keyword evidence="6" id="KW-0472">Membrane</keyword>
<evidence type="ECO:0000256" key="2">
    <source>
        <dbReference type="ARBA" id="ARBA00008880"/>
    </source>
</evidence>
<evidence type="ECO:0000256" key="6">
    <source>
        <dbReference type="ARBA" id="ARBA00023136"/>
    </source>
</evidence>
<reference evidence="9 10" key="1">
    <citation type="journal article" date="2021" name="Elife">
        <title>Chloroplast acquisition without the gene transfer in kleptoplastic sea slugs, Plakobranchus ocellatus.</title>
        <authorList>
            <person name="Maeda T."/>
            <person name="Takahashi S."/>
            <person name="Yoshida T."/>
            <person name="Shimamura S."/>
            <person name="Takaki Y."/>
            <person name="Nagai Y."/>
            <person name="Toyoda A."/>
            <person name="Suzuki Y."/>
            <person name="Arimoto A."/>
            <person name="Ishii H."/>
            <person name="Satoh N."/>
            <person name="Nishiyama T."/>
            <person name="Hasebe M."/>
            <person name="Maruyama T."/>
            <person name="Minagawa J."/>
            <person name="Obokata J."/>
            <person name="Shigenobu S."/>
        </authorList>
    </citation>
    <scope>NUCLEOTIDE SEQUENCE [LARGE SCALE GENOMIC DNA]</scope>
</reference>
<evidence type="ECO:0000256" key="4">
    <source>
        <dbReference type="ARBA" id="ARBA00022729"/>
    </source>
</evidence>
<evidence type="ECO:0000313" key="10">
    <source>
        <dbReference type="Proteomes" id="UP000762676"/>
    </source>
</evidence>
<dbReference type="GO" id="GO:0072546">
    <property type="term" value="C:EMC complex"/>
    <property type="evidence" value="ECO:0007669"/>
    <property type="project" value="TreeGrafter"/>
</dbReference>
<dbReference type="Proteomes" id="UP000762676">
    <property type="component" value="Unassembled WGS sequence"/>
</dbReference>
<dbReference type="InterPro" id="IPR013784">
    <property type="entry name" value="Carb-bd-like_fold"/>
</dbReference>
<feature type="signal peptide" evidence="7">
    <location>
        <begin position="1"/>
        <end position="25"/>
    </location>
</feature>
<evidence type="ECO:0000256" key="7">
    <source>
        <dbReference type="SAM" id="SignalP"/>
    </source>
</evidence>
<feature type="chain" id="PRO_5043831250" evidence="7">
    <location>
        <begin position="26"/>
        <end position="203"/>
    </location>
</feature>
<feature type="domain" description="ER membrane protein complex subunit 7 beta-sandwich" evidence="8">
    <location>
        <begin position="48"/>
        <end position="156"/>
    </location>
</feature>
<gene>
    <name evidence="9" type="ORF">ElyMa_001929300</name>
</gene>
<dbReference type="Pfam" id="PF09430">
    <property type="entry name" value="EMC7_beta-sandw"/>
    <property type="match status" value="1"/>
</dbReference>
<evidence type="ECO:0000256" key="5">
    <source>
        <dbReference type="ARBA" id="ARBA00022989"/>
    </source>
</evidence>
<name>A0AAV4EU35_9GAST</name>
<protein>
    <submittedName>
        <fullName evidence="9">ER membrane protein complex subunit 7-like</fullName>
    </submittedName>
</protein>
<evidence type="ECO:0000259" key="8">
    <source>
        <dbReference type="Pfam" id="PF09430"/>
    </source>
</evidence>
<dbReference type="SUPFAM" id="SSF49452">
    <property type="entry name" value="Starch-binding domain-like"/>
    <property type="match status" value="1"/>
</dbReference>
<dbReference type="EMBL" id="BMAT01003902">
    <property type="protein sequence ID" value="GFR64673.1"/>
    <property type="molecule type" value="Genomic_DNA"/>
</dbReference>
<organism evidence="9 10">
    <name type="scientific">Elysia marginata</name>
    <dbReference type="NCBI Taxonomy" id="1093978"/>
    <lineage>
        <taxon>Eukaryota</taxon>
        <taxon>Metazoa</taxon>
        <taxon>Spiralia</taxon>
        <taxon>Lophotrochozoa</taxon>
        <taxon>Mollusca</taxon>
        <taxon>Gastropoda</taxon>
        <taxon>Heterobranchia</taxon>
        <taxon>Euthyneura</taxon>
        <taxon>Panpulmonata</taxon>
        <taxon>Sacoglossa</taxon>
        <taxon>Placobranchoidea</taxon>
        <taxon>Plakobranchidae</taxon>
        <taxon>Elysia</taxon>
    </lineage>
</organism>